<keyword evidence="2" id="KW-1185">Reference proteome</keyword>
<evidence type="ECO:0000313" key="2">
    <source>
        <dbReference type="Proteomes" id="UP000011021"/>
    </source>
</evidence>
<comment type="caution">
    <text evidence="1">The sequence shown here is derived from an EMBL/GenBank/DDBJ whole genome shotgun (WGS) entry which is preliminary data.</text>
</comment>
<proteinExistence type="predicted"/>
<protein>
    <submittedName>
        <fullName evidence="1">Uncharacterized protein</fullName>
    </submittedName>
</protein>
<sequence length="45" mass="5182">MSLLRYRQGKECEDEAINAAAETSMNGLPYKELECHTVQSRYITM</sequence>
<dbReference type="AlphaFoldDB" id="E7RUF3"/>
<evidence type="ECO:0000313" key="1">
    <source>
        <dbReference type="EMBL" id="EFV95936.1"/>
    </source>
</evidence>
<reference evidence="1 2" key="1">
    <citation type="submission" date="2010-12" db="EMBL/GenBank/DDBJ databases">
        <authorList>
            <person name="Muzny D."/>
            <person name="Qin X."/>
            <person name="Deng J."/>
            <person name="Jiang H."/>
            <person name="Liu Y."/>
            <person name="Qu J."/>
            <person name="Song X.-Z."/>
            <person name="Zhang L."/>
            <person name="Thornton R."/>
            <person name="Coyle M."/>
            <person name="Francisco L."/>
            <person name="Jackson L."/>
            <person name="Javaid M."/>
            <person name="Korchina V."/>
            <person name="Kovar C."/>
            <person name="Mata R."/>
            <person name="Mathew T."/>
            <person name="Ngo R."/>
            <person name="Nguyen L."/>
            <person name="Nguyen N."/>
            <person name="Okwuonu G."/>
            <person name="Ongeri F."/>
            <person name="Pham C."/>
            <person name="Simmons D."/>
            <person name="Wilczek-Boney K."/>
            <person name="Hale W."/>
            <person name="Jakkamsetti A."/>
            <person name="Pham P."/>
            <person name="Ruth R."/>
            <person name="San Lucas F."/>
            <person name="Warren J."/>
            <person name="Zhang J."/>
            <person name="Zhao Z."/>
            <person name="Zhou C."/>
            <person name="Zhu D."/>
            <person name="Lee S."/>
            <person name="Bess C."/>
            <person name="Blankenburg K."/>
            <person name="Forbes L."/>
            <person name="Fu Q."/>
            <person name="Gubbala S."/>
            <person name="Hirani K."/>
            <person name="Jayaseelan J.C."/>
            <person name="Lara F."/>
            <person name="Munidasa M."/>
            <person name="Palculict T."/>
            <person name="Patil S."/>
            <person name="Pu L.-L."/>
            <person name="Saada N."/>
            <person name="Tang L."/>
            <person name="Weissenberger G."/>
            <person name="Zhu Y."/>
            <person name="Hemphill L."/>
            <person name="Shang Y."/>
            <person name="Youmans B."/>
            <person name="Ayvaz T."/>
            <person name="Ross M."/>
            <person name="Santibanez J."/>
            <person name="Aqrawi P."/>
            <person name="Gross S."/>
            <person name="Joshi V."/>
            <person name="Fowler G."/>
            <person name="Nazareth L."/>
            <person name="Reid J."/>
            <person name="Worley K."/>
            <person name="Petrosino J."/>
            <person name="Highlander S."/>
            <person name="Gibbs R."/>
        </authorList>
    </citation>
    <scope>NUCLEOTIDE SEQUENCE [LARGE SCALE GENOMIC DNA]</scope>
    <source>
        <strain evidence="1 2">ATCC 51599</strain>
    </source>
</reference>
<dbReference type="Proteomes" id="UP000011021">
    <property type="component" value="Unassembled WGS sequence"/>
</dbReference>
<gene>
    <name evidence="1" type="ORF">HMPREF0551_0119</name>
</gene>
<accession>E7RUF3</accession>
<organism evidence="1 2">
    <name type="scientific">Lautropia mirabilis ATCC 51599</name>
    <dbReference type="NCBI Taxonomy" id="887898"/>
    <lineage>
        <taxon>Bacteria</taxon>
        <taxon>Pseudomonadati</taxon>
        <taxon>Pseudomonadota</taxon>
        <taxon>Betaproteobacteria</taxon>
        <taxon>Burkholderiales</taxon>
        <taxon>Burkholderiaceae</taxon>
        <taxon>Lautropia</taxon>
    </lineage>
</organism>
<name>E7RUF3_9BURK</name>
<dbReference type="HOGENOM" id="CLU_3201474_0_0_4"/>
<dbReference type="EMBL" id="AEQP01000001">
    <property type="protein sequence ID" value="EFV95936.1"/>
    <property type="molecule type" value="Genomic_DNA"/>
</dbReference>